<organism evidence="2 3">
    <name type="scientific">Oryza sativa subsp. japonica</name>
    <name type="common">Rice</name>
    <dbReference type="NCBI Taxonomy" id="39947"/>
    <lineage>
        <taxon>Eukaryota</taxon>
        <taxon>Viridiplantae</taxon>
        <taxon>Streptophyta</taxon>
        <taxon>Embryophyta</taxon>
        <taxon>Tracheophyta</taxon>
        <taxon>Spermatophyta</taxon>
        <taxon>Magnoliopsida</taxon>
        <taxon>Liliopsida</taxon>
        <taxon>Poales</taxon>
        <taxon>Poaceae</taxon>
        <taxon>BOP clade</taxon>
        <taxon>Oryzoideae</taxon>
        <taxon>Oryzeae</taxon>
        <taxon>Oryzinae</taxon>
        <taxon>Oryza</taxon>
        <taxon>Oryza sativa</taxon>
    </lineage>
</organism>
<dbReference type="Proteomes" id="UP000059680">
    <property type="component" value="Chromosome 6"/>
</dbReference>
<reference evidence="2 3" key="2">
    <citation type="journal article" date="2013" name="Plant Cell Physiol.">
        <title>Rice Annotation Project Database (RAP-DB): an integrative and interactive database for rice genomics.</title>
        <authorList>
            <person name="Sakai H."/>
            <person name="Lee S.S."/>
            <person name="Tanaka T."/>
            <person name="Numa H."/>
            <person name="Kim J."/>
            <person name="Kawahara Y."/>
            <person name="Wakimoto H."/>
            <person name="Yang C.C."/>
            <person name="Iwamoto M."/>
            <person name="Abe T."/>
            <person name="Yamada Y."/>
            <person name="Muto A."/>
            <person name="Inokuchi H."/>
            <person name="Ikemura T."/>
            <person name="Matsumoto T."/>
            <person name="Sasaki T."/>
            <person name="Itoh T."/>
        </authorList>
    </citation>
    <scope>NUCLEOTIDE SEQUENCE [LARGE SCALE GENOMIC DNA]</scope>
    <source>
        <strain evidence="3">cv. Nipponbare</strain>
    </source>
</reference>
<evidence type="ECO:0000256" key="1">
    <source>
        <dbReference type="SAM" id="MobiDB-lite"/>
    </source>
</evidence>
<dbReference type="Gramene" id="Os06t0664000-01">
    <property type="protein sequence ID" value="Os06t0664000-01"/>
    <property type="gene ID" value="Os06g0664000"/>
</dbReference>
<dbReference type="PaxDb" id="39947-A0A0N7KMJ8"/>
<feature type="non-terminal residue" evidence="2">
    <location>
        <position position="1"/>
    </location>
</feature>
<keyword evidence="3" id="KW-1185">Reference proteome</keyword>
<reference evidence="3" key="1">
    <citation type="journal article" date="2005" name="Nature">
        <title>The map-based sequence of the rice genome.</title>
        <authorList>
            <consortium name="International rice genome sequencing project (IRGSP)"/>
            <person name="Matsumoto T."/>
            <person name="Wu J."/>
            <person name="Kanamori H."/>
            <person name="Katayose Y."/>
            <person name="Fujisawa M."/>
            <person name="Namiki N."/>
            <person name="Mizuno H."/>
            <person name="Yamamoto K."/>
            <person name="Antonio B.A."/>
            <person name="Baba T."/>
            <person name="Sakata K."/>
            <person name="Nagamura Y."/>
            <person name="Aoki H."/>
            <person name="Arikawa K."/>
            <person name="Arita K."/>
            <person name="Bito T."/>
            <person name="Chiden Y."/>
            <person name="Fujitsuka N."/>
            <person name="Fukunaka R."/>
            <person name="Hamada M."/>
            <person name="Harada C."/>
            <person name="Hayashi A."/>
            <person name="Hijishita S."/>
            <person name="Honda M."/>
            <person name="Hosokawa S."/>
            <person name="Ichikawa Y."/>
            <person name="Idonuma A."/>
            <person name="Iijima M."/>
            <person name="Ikeda M."/>
            <person name="Ikeno M."/>
            <person name="Ito K."/>
            <person name="Ito S."/>
            <person name="Ito T."/>
            <person name="Ito Y."/>
            <person name="Ito Y."/>
            <person name="Iwabuchi A."/>
            <person name="Kamiya K."/>
            <person name="Karasawa W."/>
            <person name="Kurita K."/>
            <person name="Katagiri S."/>
            <person name="Kikuta A."/>
            <person name="Kobayashi H."/>
            <person name="Kobayashi N."/>
            <person name="Machita K."/>
            <person name="Maehara T."/>
            <person name="Masukawa M."/>
            <person name="Mizubayashi T."/>
            <person name="Mukai Y."/>
            <person name="Nagasaki H."/>
            <person name="Nagata Y."/>
            <person name="Naito S."/>
            <person name="Nakashima M."/>
            <person name="Nakama Y."/>
            <person name="Nakamichi Y."/>
            <person name="Nakamura M."/>
            <person name="Meguro A."/>
            <person name="Negishi M."/>
            <person name="Ohta I."/>
            <person name="Ohta T."/>
            <person name="Okamoto M."/>
            <person name="Ono N."/>
            <person name="Saji S."/>
            <person name="Sakaguchi M."/>
            <person name="Sakai K."/>
            <person name="Shibata M."/>
            <person name="Shimokawa T."/>
            <person name="Song J."/>
            <person name="Takazaki Y."/>
            <person name="Terasawa K."/>
            <person name="Tsugane M."/>
            <person name="Tsuji K."/>
            <person name="Ueda S."/>
            <person name="Waki K."/>
            <person name="Yamagata H."/>
            <person name="Yamamoto M."/>
            <person name="Yamamoto S."/>
            <person name="Yamane H."/>
            <person name="Yoshiki S."/>
            <person name="Yoshihara R."/>
            <person name="Yukawa K."/>
            <person name="Zhong H."/>
            <person name="Yano M."/>
            <person name="Yuan Q."/>
            <person name="Ouyang S."/>
            <person name="Liu J."/>
            <person name="Jones K.M."/>
            <person name="Gansberger K."/>
            <person name="Moffat K."/>
            <person name="Hill J."/>
            <person name="Bera J."/>
            <person name="Fadrosh D."/>
            <person name="Jin S."/>
            <person name="Johri S."/>
            <person name="Kim M."/>
            <person name="Overton L."/>
            <person name="Reardon M."/>
            <person name="Tsitrin T."/>
            <person name="Vuong H."/>
            <person name="Weaver B."/>
            <person name="Ciecko A."/>
            <person name="Tallon L."/>
            <person name="Jackson J."/>
            <person name="Pai G."/>
            <person name="Aken S.V."/>
            <person name="Utterback T."/>
            <person name="Reidmuller S."/>
            <person name="Feldblyum T."/>
            <person name="Hsiao J."/>
            <person name="Zismann V."/>
            <person name="Iobst S."/>
            <person name="de Vazeille A.R."/>
            <person name="Buell C.R."/>
            <person name="Ying K."/>
            <person name="Li Y."/>
            <person name="Lu T."/>
            <person name="Huang Y."/>
            <person name="Zhao Q."/>
            <person name="Feng Q."/>
            <person name="Zhang L."/>
            <person name="Zhu J."/>
            <person name="Weng Q."/>
            <person name="Mu J."/>
            <person name="Lu Y."/>
            <person name="Fan D."/>
            <person name="Liu Y."/>
            <person name="Guan J."/>
            <person name="Zhang Y."/>
            <person name="Yu S."/>
            <person name="Liu X."/>
            <person name="Zhang Y."/>
            <person name="Hong G."/>
            <person name="Han B."/>
            <person name="Choisne N."/>
            <person name="Demange N."/>
            <person name="Orjeda G."/>
            <person name="Samain S."/>
            <person name="Cattolico L."/>
            <person name="Pelletier E."/>
            <person name="Couloux A."/>
            <person name="Segurens B."/>
            <person name="Wincker P."/>
            <person name="D'Hont A."/>
            <person name="Scarpelli C."/>
            <person name="Weissenbach J."/>
            <person name="Salanoubat M."/>
            <person name="Quetier F."/>
            <person name="Yu Y."/>
            <person name="Kim H.R."/>
            <person name="Rambo T."/>
            <person name="Currie J."/>
            <person name="Collura K."/>
            <person name="Luo M."/>
            <person name="Yang T."/>
            <person name="Ammiraju J.S.S."/>
            <person name="Engler F."/>
            <person name="Soderlund C."/>
            <person name="Wing R.A."/>
            <person name="Palmer L.E."/>
            <person name="de la Bastide M."/>
            <person name="Spiegel L."/>
            <person name="Nascimento L."/>
            <person name="Zutavern T."/>
            <person name="O'Shaughnessy A."/>
            <person name="Dike S."/>
            <person name="Dedhia N."/>
            <person name="Preston R."/>
            <person name="Balija V."/>
            <person name="McCombie W.R."/>
            <person name="Chow T."/>
            <person name="Chen H."/>
            <person name="Chung M."/>
            <person name="Chen C."/>
            <person name="Shaw J."/>
            <person name="Wu H."/>
            <person name="Hsiao K."/>
            <person name="Chao Y."/>
            <person name="Chu M."/>
            <person name="Cheng C."/>
            <person name="Hour A."/>
            <person name="Lee P."/>
            <person name="Lin S."/>
            <person name="Lin Y."/>
            <person name="Liou J."/>
            <person name="Liu S."/>
            <person name="Hsing Y."/>
            <person name="Raghuvanshi S."/>
            <person name="Mohanty A."/>
            <person name="Bharti A.K."/>
            <person name="Gaur A."/>
            <person name="Gupta V."/>
            <person name="Kumar D."/>
            <person name="Ravi V."/>
            <person name="Vij S."/>
            <person name="Kapur A."/>
            <person name="Khurana P."/>
            <person name="Khurana P."/>
            <person name="Khurana J.P."/>
            <person name="Tyagi A.K."/>
            <person name="Gaikwad K."/>
            <person name="Singh A."/>
            <person name="Dalal V."/>
            <person name="Srivastava S."/>
            <person name="Dixit A."/>
            <person name="Pal A.K."/>
            <person name="Ghazi I.A."/>
            <person name="Yadav M."/>
            <person name="Pandit A."/>
            <person name="Bhargava A."/>
            <person name="Sureshbabu K."/>
            <person name="Batra K."/>
            <person name="Sharma T.R."/>
            <person name="Mohapatra T."/>
            <person name="Singh N.K."/>
            <person name="Messing J."/>
            <person name="Nelson A.B."/>
            <person name="Fuks G."/>
            <person name="Kavchok S."/>
            <person name="Keizer G."/>
            <person name="Linton E."/>
            <person name="Llaca V."/>
            <person name="Song R."/>
            <person name="Tanyolac B."/>
            <person name="Young S."/>
            <person name="Ho-Il K."/>
            <person name="Hahn J.H."/>
            <person name="Sangsakoo G."/>
            <person name="Vanavichit A."/>
            <person name="de Mattos Luiz.A.T."/>
            <person name="Zimmer P.D."/>
            <person name="Malone G."/>
            <person name="Dellagostin O."/>
            <person name="de Oliveira A.C."/>
            <person name="Bevan M."/>
            <person name="Bancroft I."/>
            <person name="Minx P."/>
            <person name="Cordum H."/>
            <person name="Wilson R."/>
            <person name="Cheng Z."/>
            <person name="Jin W."/>
            <person name="Jiang J."/>
            <person name="Leong S.A."/>
            <person name="Iwama H."/>
            <person name="Gojobori T."/>
            <person name="Itoh T."/>
            <person name="Niimura Y."/>
            <person name="Fujii Y."/>
            <person name="Habara T."/>
            <person name="Sakai H."/>
            <person name="Sato Y."/>
            <person name="Wilson G."/>
            <person name="Kumar K."/>
            <person name="McCouch S."/>
            <person name="Juretic N."/>
            <person name="Hoen D."/>
            <person name="Wright S."/>
            <person name="Bruskiewich R."/>
            <person name="Bureau T."/>
            <person name="Miyao A."/>
            <person name="Hirochika H."/>
            <person name="Nishikawa T."/>
            <person name="Kadowaki K."/>
            <person name="Sugiura M."/>
            <person name="Burr B."/>
            <person name="Sasaki T."/>
        </authorList>
    </citation>
    <scope>NUCLEOTIDE SEQUENCE [LARGE SCALE GENOMIC DNA]</scope>
    <source>
        <strain evidence="3">cv. Nipponbare</strain>
    </source>
</reference>
<dbReference type="AlphaFoldDB" id="A0A0N7KMJ8"/>
<accession>A0A0N7KMJ8</accession>
<name>A0A0N7KMJ8_ORYSJ</name>
<gene>
    <name evidence="2" type="ordered locus">Os06g0664000</name>
    <name evidence="2" type="ORF">OSNPB_060664000</name>
</gene>
<sequence>FAFRSSFCLSSLLYSTRRRTSGEPRRARPVHGNRCSHAGLTSALLPAAPRLLVRRRGFQATGEPPPAAPESAGQLGDPTAATKKGTVEYRCNLGFRISIRNWCCL</sequence>
<proteinExistence type="predicted"/>
<protein>
    <submittedName>
        <fullName evidence="2">Os06g0664000 protein</fullName>
    </submittedName>
</protein>
<dbReference type="EMBL" id="AP014962">
    <property type="protein sequence ID" value="BAS99017.1"/>
    <property type="molecule type" value="Genomic_DNA"/>
</dbReference>
<feature type="region of interest" description="Disordered" evidence="1">
    <location>
        <begin position="55"/>
        <end position="79"/>
    </location>
</feature>
<evidence type="ECO:0000313" key="2">
    <source>
        <dbReference type="EMBL" id="BAS99017.1"/>
    </source>
</evidence>
<reference evidence="2 3" key="3">
    <citation type="journal article" date="2013" name="Rice">
        <title>Improvement of the Oryza sativa Nipponbare reference genome using next generation sequence and optical map data.</title>
        <authorList>
            <person name="Kawahara Y."/>
            <person name="de la Bastide M."/>
            <person name="Hamilton J.P."/>
            <person name="Kanamori H."/>
            <person name="McCombie W.R."/>
            <person name="Ouyang S."/>
            <person name="Schwartz D.C."/>
            <person name="Tanaka T."/>
            <person name="Wu J."/>
            <person name="Zhou S."/>
            <person name="Childs K.L."/>
            <person name="Davidson R.M."/>
            <person name="Lin H."/>
            <person name="Quesada-Ocampo L."/>
            <person name="Vaillancourt B."/>
            <person name="Sakai H."/>
            <person name="Lee S.S."/>
            <person name="Kim J."/>
            <person name="Numa H."/>
            <person name="Itoh T."/>
            <person name="Buell C.R."/>
            <person name="Matsumoto T."/>
        </authorList>
    </citation>
    <scope>NUCLEOTIDE SEQUENCE [LARGE SCALE GENOMIC DNA]</scope>
    <source>
        <strain evidence="3">cv. Nipponbare</strain>
    </source>
</reference>
<evidence type="ECO:0000313" key="3">
    <source>
        <dbReference type="Proteomes" id="UP000059680"/>
    </source>
</evidence>
<dbReference type="InParanoid" id="A0A0N7KMJ8"/>